<dbReference type="OrthoDB" id="2414723at2759"/>
<dbReference type="Proteomes" id="UP000186817">
    <property type="component" value="Unassembled WGS sequence"/>
</dbReference>
<keyword evidence="1" id="KW-0472">Membrane</keyword>
<keyword evidence="1" id="KW-0812">Transmembrane</keyword>
<organism evidence="3 4">
    <name type="scientific">Symbiodinium microadriaticum</name>
    <name type="common">Dinoflagellate</name>
    <name type="synonym">Zooxanthella microadriatica</name>
    <dbReference type="NCBI Taxonomy" id="2951"/>
    <lineage>
        <taxon>Eukaryota</taxon>
        <taxon>Sar</taxon>
        <taxon>Alveolata</taxon>
        <taxon>Dinophyceae</taxon>
        <taxon>Suessiales</taxon>
        <taxon>Symbiodiniaceae</taxon>
        <taxon>Symbiodinium</taxon>
    </lineage>
</organism>
<dbReference type="PANTHER" id="PTHR14499:SF136">
    <property type="entry name" value="GH08630P"/>
    <property type="match status" value="1"/>
</dbReference>
<dbReference type="Pfam" id="PF02214">
    <property type="entry name" value="BTB_2"/>
    <property type="match status" value="1"/>
</dbReference>
<dbReference type="Gene3D" id="3.30.710.10">
    <property type="entry name" value="Potassium Channel Kv1.1, Chain A"/>
    <property type="match status" value="1"/>
</dbReference>
<dbReference type="SUPFAM" id="SSF54695">
    <property type="entry name" value="POZ domain"/>
    <property type="match status" value="1"/>
</dbReference>
<dbReference type="AlphaFoldDB" id="A0A1Q9CB09"/>
<evidence type="ECO:0000313" key="4">
    <source>
        <dbReference type="Proteomes" id="UP000186817"/>
    </source>
</evidence>
<evidence type="ECO:0000259" key="2">
    <source>
        <dbReference type="Pfam" id="PF02214"/>
    </source>
</evidence>
<protein>
    <submittedName>
        <fullName evidence="3">FH protein interacting protein FIP2</fullName>
    </submittedName>
</protein>
<keyword evidence="1" id="KW-1133">Transmembrane helix</keyword>
<dbReference type="GO" id="GO:0051260">
    <property type="term" value="P:protein homooligomerization"/>
    <property type="evidence" value="ECO:0007669"/>
    <property type="project" value="InterPro"/>
</dbReference>
<keyword evidence="4" id="KW-1185">Reference proteome</keyword>
<dbReference type="EMBL" id="LSRX01001414">
    <property type="protein sequence ID" value="OLP80120.1"/>
    <property type="molecule type" value="Genomic_DNA"/>
</dbReference>
<evidence type="ECO:0000313" key="3">
    <source>
        <dbReference type="EMBL" id="OLP80120.1"/>
    </source>
</evidence>
<feature type="domain" description="Potassium channel tetramerisation-type BTB" evidence="2">
    <location>
        <begin position="264"/>
        <end position="342"/>
    </location>
</feature>
<evidence type="ECO:0000256" key="1">
    <source>
        <dbReference type="SAM" id="Phobius"/>
    </source>
</evidence>
<accession>A0A1Q9CB09</accession>
<dbReference type="PANTHER" id="PTHR14499">
    <property type="entry name" value="POTASSIUM CHANNEL TETRAMERIZATION DOMAIN-CONTAINING"/>
    <property type="match status" value="1"/>
</dbReference>
<dbReference type="InterPro" id="IPR003131">
    <property type="entry name" value="T1-type_BTB"/>
</dbReference>
<sequence>MRGRREPRHGRPGWCTAVCVGLFIGMTVMEHRAFVGYRWPQPRKPRVAAQARRIVRCPGCGQAQRKDCDGNGRLRGGLAQVFDDSPVKAYRVCPRYRGRYERKGQKFDTLFDPDVEGKERNSLLEVPATWRSLTKIRLRELPDVGAKPTGESLGPYESFTVEDVIRKDGQHFLKLAGKTGWAFDRGIVGAWDGKPICERRSCTVGEREGRFCCTQKEEPAKLDADRKKFHEECRFMYKQYGVGESDEAASQAAAEQVSTFPMPVKINVGGKTFQTTMMTLQGKHAGEQESMLAAMFSGRHPNCLDEGIVFIDRDGDQFAHLMEYLRSPTGKMGYFQNLRNKHLQALREAKRDLEYEQMLEEARYFQLQGVLALLLPPAAWFGRDSTYGVLQAPESPAAGDVITWKWEHHAGLSNAELYALEEDGAIRFVRAGTFLIMAKVPGVSANNSGCGQLVFDGTVTDECWSGDQHGDNNMLYFNRVMAIAPGGRLQVQGRNLSHGFNLGSVKASSLYIVPLRLSSSANMPFVSLRMRTFSSSAWFWEQGEGSDTLLDVRRDDPQLTFTDEGCYLVMARVSGVSSNNNGYAQLNLNDKVVGESWAGDASGYNRMLYFVEVLETHTGDKLQLTGINLSHGISLGRKATDLTVVRLGSSSDVHARYAQFSSLKSPSGSGFWSWTIKQGSSRFIGVDAASEGTAITFQDAGRYLVTVRVPGHAQLVLDGTPVQESYANKRNGYHVMLHFNEVLKIAAGGTLQLQNVNLSHSFNLGRPEATTLTAALLEADK</sequence>
<feature type="transmembrane region" description="Helical" evidence="1">
    <location>
        <begin position="12"/>
        <end position="29"/>
    </location>
</feature>
<comment type="caution">
    <text evidence="3">The sequence shown here is derived from an EMBL/GenBank/DDBJ whole genome shotgun (WGS) entry which is preliminary data.</text>
</comment>
<name>A0A1Q9CB09_SYMMI</name>
<reference evidence="3 4" key="1">
    <citation type="submission" date="2016-02" db="EMBL/GenBank/DDBJ databases">
        <title>Genome analysis of coral dinoflagellate symbionts highlights evolutionary adaptations to a symbiotic lifestyle.</title>
        <authorList>
            <person name="Aranda M."/>
            <person name="Li Y."/>
            <person name="Liew Y.J."/>
            <person name="Baumgarten S."/>
            <person name="Simakov O."/>
            <person name="Wilson M."/>
            <person name="Piel J."/>
            <person name="Ashoor H."/>
            <person name="Bougouffa S."/>
            <person name="Bajic V.B."/>
            <person name="Ryu T."/>
            <person name="Ravasi T."/>
            <person name="Bayer T."/>
            <person name="Micklem G."/>
            <person name="Kim H."/>
            <person name="Bhak J."/>
            <person name="Lajeunesse T.C."/>
            <person name="Voolstra C.R."/>
        </authorList>
    </citation>
    <scope>NUCLEOTIDE SEQUENCE [LARGE SCALE GENOMIC DNA]</scope>
    <source>
        <strain evidence="3 4">CCMP2467</strain>
    </source>
</reference>
<proteinExistence type="predicted"/>
<gene>
    <name evidence="3" type="primary">FIP2</name>
    <name evidence="3" type="ORF">AK812_SmicGene39504</name>
</gene>
<dbReference type="InterPro" id="IPR011333">
    <property type="entry name" value="SKP1/BTB/POZ_sf"/>
</dbReference>